<dbReference type="Proteomes" id="UP001303902">
    <property type="component" value="Chromosome"/>
</dbReference>
<dbReference type="EMBL" id="CP129118">
    <property type="protein sequence ID" value="WOV89028.1"/>
    <property type="molecule type" value="Genomic_DNA"/>
</dbReference>
<accession>A0ABZ0LAA1</accession>
<protein>
    <submittedName>
        <fullName evidence="1">Uncharacterized protein</fullName>
    </submittedName>
</protein>
<name>A0ABZ0LAA1_9BACL</name>
<dbReference type="RefSeq" id="WP_317970685.1">
    <property type="nucleotide sequence ID" value="NZ_CP129118.1"/>
</dbReference>
<evidence type="ECO:0000313" key="1">
    <source>
        <dbReference type="EMBL" id="WOV89028.1"/>
    </source>
</evidence>
<gene>
    <name evidence="1" type="ORF">QWT69_07960</name>
</gene>
<sequence>MGLECHCGVKADAESFARHAKFHGQHYTVKGCLTYHANVCVSALDNALLVVDFEDEQTEGAKYSFIFTATKVSCVECCNNSHACEVTVSGMGTVNGKEYPFVAVFYDTDERTKVDFVKRFTISGFFDQNGLLAVKKGSIRALGCE</sequence>
<keyword evidence="2" id="KW-1185">Reference proteome</keyword>
<proteinExistence type="predicted"/>
<organism evidence="1 2">
    <name type="scientific">Sporosarcina oncorhynchi</name>
    <dbReference type="NCBI Taxonomy" id="3056444"/>
    <lineage>
        <taxon>Bacteria</taxon>
        <taxon>Bacillati</taxon>
        <taxon>Bacillota</taxon>
        <taxon>Bacilli</taxon>
        <taxon>Bacillales</taxon>
        <taxon>Caryophanaceae</taxon>
        <taxon>Sporosarcina</taxon>
    </lineage>
</organism>
<reference evidence="1 2" key="1">
    <citation type="submission" date="2023-06" db="EMBL/GenBank/DDBJ databases">
        <title>Sporosarcina sp. nov., isolated from Korean tranditional fermented seafood 'Jeotgal'.</title>
        <authorList>
            <person name="Yang A.I."/>
            <person name="Shin N.-R."/>
        </authorList>
    </citation>
    <scope>NUCLEOTIDE SEQUENCE [LARGE SCALE GENOMIC DNA]</scope>
    <source>
        <strain evidence="1 2">T2O-4</strain>
    </source>
</reference>
<evidence type="ECO:0000313" key="2">
    <source>
        <dbReference type="Proteomes" id="UP001303902"/>
    </source>
</evidence>